<comment type="caution">
    <text evidence="2">The sequence shown here is derived from an EMBL/GenBank/DDBJ whole genome shotgun (WGS) entry which is preliminary data.</text>
</comment>
<dbReference type="AlphaFoldDB" id="A0A9P5L9W2"/>
<dbReference type="EMBL" id="JAANBB010000065">
    <property type="protein sequence ID" value="KAF7552162.1"/>
    <property type="molecule type" value="Genomic_DNA"/>
</dbReference>
<feature type="signal peptide" evidence="1">
    <location>
        <begin position="1"/>
        <end position="22"/>
    </location>
</feature>
<protein>
    <submittedName>
        <fullName evidence="2">Uncharacterized protein</fullName>
    </submittedName>
</protein>
<sequence>MESHKILLLFIFFVLALTTSFAAPTTNHGGAAPLRYSPGSFAAVLDTIAKDSHGALRLSHDGILHSFAANGSVIDSRPLDVSRSHGIALGREGLHHPRDANMRLPPTLSVPPPGIRLEGMPGMFRPQSTDPAHVDPARVDPEILGVCNPPLACHNSTQSTSTAKSQSGTVLQRAPPPFALGPSHVVGGITCSGLDFAGGVEKLEQAFARTSEPAPRAYGTIRTMAVNTITNLPD</sequence>
<organism evidence="2 3">
    <name type="scientific">Cylindrodendrum hubeiense</name>
    <dbReference type="NCBI Taxonomy" id="595255"/>
    <lineage>
        <taxon>Eukaryota</taxon>
        <taxon>Fungi</taxon>
        <taxon>Dikarya</taxon>
        <taxon>Ascomycota</taxon>
        <taxon>Pezizomycotina</taxon>
        <taxon>Sordariomycetes</taxon>
        <taxon>Hypocreomycetidae</taxon>
        <taxon>Hypocreales</taxon>
        <taxon>Nectriaceae</taxon>
        <taxon>Cylindrodendrum</taxon>
    </lineage>
</organism>
<evidence type="ECO:0000313" key="3">
    <source>
        <dbReference type="Proteomes" id="UP000722485"/>
    </source>
</evidence>
<dbReference type="Proteomes" id="UP000722485">
    <property type="component" value="Unassembled WGS sequence"/>
</dbReference>
<proteinExistence type="predicted"/>
<dbReference type="OrthoDB" id="5089621at2759"/>
<name>A0A9P5L9W2_9HYPO</name>
<keyword evidence="1" id="KW-0732">Signal</keyword>
<keyword evidence="3" id="KW-1185">Reference proteome</keyword>
<accession>A0A9P5L9W2</accession>
<reference evidence="2" key="1">
    <citation type="submission" date="2020-03" db="EMBL/GenBank/DDBJ databases">
        <title>Draft Genome Sequence of Cylindrodendrum hubeiense.</title>
        <authorList>
            <person name="Buettner E."/>
            <person name="Kellner H."/>
        </authorList>
    </citation>
    <scope>NUCLEOTIDE SEQUENCE</scope>
    <source>
        <strain evidence="2">IHI 201604</strain>
    </source>
</reference>
<gene>
    <name evidence="2" type="ORF">G7Z17_g4520</name>
</gene>
<evidence type="ECO:0000313" key="2">
    <source>
        <dbReference type="EMBL" id="KAF7552162.1"/>
    </source>
</evidence>
<evidence type="ECO:0000256" key="1">
    <source>
        <dbReference type="SAM" id="SignalP"/>
    </source>
</evidence>
<feature type="chain" id="PRO_5040116381" evidence="1">
    <location>
        <begin position="23"/>
        <end position="234"/>
    </location>
</feature>